<evidence type="ECO:0000313" key="4">
    <source>
        <dbReference type="EMBL" id="ARO45387.1"/>
    </source>
</evidence>
<evidence type="ECO:0000313" key="2">
    <source>
        <dbReference type="EMBL" id="AGE82344.1"/>
    </source>
</evidence>
<reference evidence="4" key="3">
    <citation type="submission" date="2016-03" db="EMBL/GenBank/DDBJ databases">
        <title>The evolution of Pseudomonas syringae pv. actinidiae in New Zealand.</title>
        <authorList>
            <person name="Taiaroa G."/>
            <person name="Poulter R.T.M."/>
            <person name="Lamont I."/>
            <person name="Stockwell P."/>
            <person name="Butler M.I."/>
        </authorList>
    </citation>
    <scope>NUCLEOTIDE SEQUENCE</scope>
    <source>
        <strain evidence="4">RT849</strain>
    </source>
</reference>
<dbReference type="EMBL" id="KX009065">
    <property type="protein sequence ID" value="ARO45387.1"/>
    <property type="molecule type" value="Genomic_DNA"/>
</dbReference>
<reference evidence="2" key="2">
    <citation type="journal article" date="2013" name="PLoS ONE">
        <title>Pseudomonas syringae pv. actinidiae from Recent Outbreaks of Kiwifruit Bacterial Canker Belong to Different Clones that Originated in China.</title>
        <authorList>
            <person name="Butler M.I."/>
            <person name="Stockwell P.A."/>
            <person name="Black M.A."/>
            <person name="Day R.C."/>
            <person name="Lamont I.L."/>
            <person name="Poulter R.T.M."/>
        </authorList>
    </citation>
    <scope>NUCLEOTIDE SEQUENCE</scope>
    <source>
        <strain evidence="2">ICMP18744</strain>
        <strain evidence="3">M228</strain>
    </source>
</reference>
<evidence type="ECO:0000256" key="1">
    <source>
        <dbReference type="SAM" id="Phobius"/>
    </source>
</evidence>
<reference evidence="2" key="1">
    <citation type="submission" date="2012-11" db="EMBL/GenBank/DDBJ databases">
        <authorList>
            <person name="Butler M."/>
            <person name="Stockwell P."/>
            <person name="Black M."/>
            <person name="Day R."/>
            <person name="Zhao Z."/>
            <person name="Huang L."/>
            <person name="Lamont I."/>
            <person name="Poulter R."/>
        </authorList>
    </citation>
    <scope>NUCLEOTIDE SEQUENCE</scope>
    <source>
        <strain evidence="2">ICMP18744</strain>
        <strain evidence="3">M228</strain>
    </source>
</reference>
<organism evidence="2">
    <name type="scientific">Pseudomonas syringae pv. actinidiae</name>
    <dbReference type="NCBI Taxonomy" id="103796"/>
    <lineage>
        <taxon>Bacteria</taxon>
        <taxon>Pseudomonadati</taxon>
        <taxon>Pseudomonadota</taxon>
        <taxon>Gammaproteobacteria</taxon>
        <taxon>Pseudomonadales</taxon>
        <taxon>Pseudomonadaceae</taxon>
        <taxon>Pseudomonas</taxon>
        <taxon>Pseudomonas syringae</taxon>
    </lineage>
</organism>
<accession>M1J6A5</accession>
<sequence length="51" mass="5326">MKLSIVIVFLLLVAICFLEGGQQYASQTLSQIGAGGLMATFLAIMASAFTS</sequence>
<dbReference type="EMBL" id="KC148187">
    <property type="protein sequence ID" value="AGE82470.1"/>
    <property type="molecule type" value="Genomic_DNA"/>
</dbReference>
<keyword evidence="1" id="KW-0472">Membrane</keyword>
<feature type="transmembrane region" description="Helical" evidence="1">
    <location>
        <begin position="28"/>
        <end position="49"/>
    </location>
</feature>
<keyword evidence="1" id="KW-0812">Transmembrane</keyword>
<proteinExistence type="predicted"/>
<dbReference type="AlphaFoldDB" id="M1J6A5"/>
<dbReference type="EMBL" id="KC148186">
    <property type="protein sequence ID" value="AGE82344.1"/>
    <property type="molecule type" value="Genomic_DNA"/>
</dbReference>
<keyword evidence="1" id="KW-1133">Transmembrane helix</keyword>
<name>M1J6A5_PSESF</name>
<protein>
    <submittedName>
        <fullName evidence="2">Uncharacterized protein</fullName>
    </submittedName>
</protein>
<evidence type="ECO:0000313" key="3">
    <source>
        <dbReference type="EMBL" id="AGE82470.1"/>
    </source>
</evidence>